<sequence length="100" mass="10704">MNFAPCIVIPIYNHKDAIGATVAHLAVHGLPIFIVDDGSDEATQQVLAELAQQYVQQVSLLRLPVNGGKGAGGDGGPARRARCEVHARVADRRGRPARRQ</sequence>
<evidence type="ECO:0000313" key="2">
    <source>
        <dbReference type="EMBL" id="MDR6202962.1"/>
    </source>
</evidence>
<comment type="caution">
    <text evidence="2">The sequence shown here is derived from an EMBL/GenBank/DDBJ whole genome shotgun (WGS) entry which is preliminary data.</text>
</comment>
<dbReference type="Proteomes" id="UP001245184">
    <property type="component" value="Unassembled WGS sequence"/>
</dbReference>
<dbReference type="InterPro" id="IPR001173">
    <property type="entry name" value="Glyco_trans_2-like"/>
</dbReference>
<dbReference type="Gene3D" id="3.90.550.10">
    <property type="entry name" value="Spore Coat Polysaccharide Biosynthesis Protein SpsA, Chain A"/>
    <property type="match status" value="1"/>
</dbReference>
<evidence type="ECO:0000259" key="1">
    <source>
        <dbReference type="Pfam" id="PF00535"/>
    </source>
</evidence>
<proteinExistence type="predicted"/>
<evidence type="ECO:0000313" key="3">
    <source>
        <dbReference type="Proteomes" id="UP001245184"/>
    </source>
</evidence>
<dbReference type="SUPFAM" id="SSF53448">
    <property type="entry name" value="Nucleotide-diphospho-sugar transferases"/>
    <property type="match status" value="1"/>
</dbReference>
<feature type="domain" description="Glycosyltransferase 2-like" evidence="1">
    <location>
        <begin position="6"/>
        <end position="71"/>
    </location>
</feature>
<accession>A0ABD5CCE7</accession>
<organism evidence="2 3">
    <name type="scientific">Paraburkholderia graminis</name>
    <dbReference type="NCBI Taxonomy" id="60548"/>
    <lineage>
        <taxon>Bacteria</taxon>
        <taxon>Pseudomonadati</taxon>
        <taxon>Pseudomonadota</taxon>
        <taxon>Betaproteobacteria</taxon>
        <taxon>Burkholderiales</taxon>
        <taxon>Burkholderiaceae</taxon>
        <taxon>Paraburkholderia</taxon>
    </lineage>
</organism>
<dbReference type="InterPro" id="IPR029044">
    <property type="entry name" value="Nucleotide-diphossugar_trans"/>
</dbReference>
<name>A0ABD5CCE7_9BURK</name>
<dbReference type="EMBL" id="JAVIZN010000002">
    <property type="protein sequence ID" value="MDR6202962.1"/>
    <property type="molecule type" value="Genomic_DNA"/>
</dbReference>
<reference evidence="2 3" key="1">
    <citation type="submission" date="2023-08" db="EMBL/GenBank/DDBJ databases">
        <title>Genome sequencing of plant associated microbes to promote plant fitness in Sorghum bicolor and Oryza sativa.</title>
        <authorList>
            <person name="Coleman-Derr D."/>
        </authorList>
    </citation>
    <scope>NUCLEOTIDE SEQUENCE [LARGE SCALE GENOMIC DNA]</scope>
    <source>
        <strain evidence="2 3">SLBN-33</strain>
    </source>
</reference>
<dbReference type="Pfam" id="PF00535">
    <property type="entry name" value="Glycos_transf_2"/>
    <property type="match status" value="1"/>
</dbReference>
<gene>
    <name evidence="2" type="ORF">QF025_001682</name>
</gene>
<dbReference type="AlphaFoldDB" id="A0ABD5CCE7"/>
<protein>
    <submittedName>
        <fullName evidence="2">Glycosyltransferase involved in cell wall biosynthesis</fullName>
    </submittedName>
</protein>